<dbReference type="EMBL" id="WNVG01000005">
    <property type="protein sequence ID" value="MDZ5031747.1"/>
    <property type="molecule type" value="Genomic_DNA"/>
</dbReference>
<comment type="caution">
    <text evidence="2">The sequence shown here is derived from an EMBL/GenBank/DDBJ whole genome shotgun (WGS) entry which is preliminary data.</text>
</comment>
<evidence type="ECO:0000313" key="2">
    <source>
        <dbReference type="EMBL" id="MDZ4998121.1"/>
    </source>
</evidence>
<dbReference type="EMBL" id="WNVC01000006">
    <property type="protein sequence ID" value="MDZ4998121.1"/>
    <property type="molecule type" value="Genomic_DNA"/>
</dbReference>
<evidence type="ECO:0000313" key="4">
    <source>
        <dbReference type="Proteomes" id="UP001291306"/>
    </source>
</evidence>
<accession>A0AAW9I7K9</accession>
<dbReference type="AlphaFoldDB" id="A0AAW9I7K9"/>
<dbReference type="RefSeq" id="WP_168971243.1">
    <property type="nucleotide sequence ID" value="NZ_CATNWL010000004.1"/>
</dbReference>
<name>A0AAW9I7K9_CLOPF</name>
<dbReference type="EMBL" id="WNUI01000024">
    <property type="protein sequence ID" value="MDZ4909377.1"/>
    <property type="molecule type" value="Genomic_DNA"/>
</dbReference>
<dbReference type="Proteomes" id="UP001291306">
    <property type="component" value="Unassembled WGS sequence"/>
</dbReference>
<reference evidence="2" key="1">
    <citation type="submission" date="2019-11" db="EMBL/GenBank/DDBJ databases">
        <title>Characterization of Clostridium perfringens isolates from swine manure treated agricultural soils.</title>
        <authorList>
            <person name="Wushke S.T."/>
        </authorList>
    </citation>
    <scope>NUCLEOTIDE SEQUENCE</scope>
    <source>
        <strain evidence="3">X15</strain>
        <strain evidence="2">X26</strain>
        <strain evidence="1">X94</strain>
    </source>
</reference>
<sequence>MNFIYDVFDVNNGFTKEELINSKNVTAAIFLLDQKITPQEFLERVKAIALFFDGLTIEEVKKLREES</sequence>
<dbReference type="Proteomes" id="UP001289066">
    <property type="component" value="Unassembled WGS sequence"/>
</dbReference>
<dbReference type="Proteomes" id="UP001288778">
    <property type="component" value="Unassembled WGS sequence"/>
</dbReference>
<proteinExistence type="predicted"/>
<evidence type="ECO:0000313" key="1">
    <source>
        <dbReference type="EMBL" id="MDZ4909377.1"/>
    </source>
</evidence>
<gene>
    <name evidence="1" type="ORF">GNF68_09875</name>
    <name evidence="2" type="ORF">GNF79_03215</name>
    <name evidence="3" type="ORF">GNF81_02835</name>
</gene>
<organism evidence="2 4">
    <name type="scientific">Clostridium perfringens</name>
    <dbReference type="NCBI Taxonomy" id="1502"/>
    <lineage>
        <taxon>Bacteria</taxon>
        <taxon>Bacillati</taxon>
        <taxon>Bacillota</taxon>
        <taxon>Clostridia</taxon>
        <taxon>Eubacteriales</taxon>
        <taxon>Clostridiaceae</taxon>
        <taxon>Clostridium</taxon>
    </lineage>
</organism>
<protein>
    <submittedName>
        <fullName evidence="2">Uncharacterized protein</fullName>
    </submittedName>
</protein>
<evidence type="ECO:0000313" key="3">
    <source>
        <dbReference type="EMBL" id="MDZ5031747.1"/>
    </source>
</evidence>